<keyword evidence="4" id="KW-0804">Transcription</keyword>
<dbReference type="CDD" id="cd08423">
    <property type="entry name" value="PBP2_LTTR_like_6"/>
    <property type="match status" value="1"/>
</dbReference>
<dbReference type="SUPFAM" id="SSF46785">
    <property type="entry name" value="Winged helix' DNA-binding domain"/>
    <property type="match status" value="1"/>
</dbReference>
<dbReference type="InterPro" id="IPR005119">
    <property type="entry name" value="LysR_subst-bd"/>
</dbReference>
<protein>
    <submittedName>
        <fullName evidence="6">LysR family transcriptional regulator</fullName>
    </submittedName>
</protein>
<dbReference type="PROSITE" id="PS50931">
    <property type="entry name" value="HTH_LYSR"/>
    <property type="match status" value="1"/>
</dbReference>
<evidence type="ECO:0000256" key="3">
    <source>
        <dbReference type="ARBA" id="ARBA00023125"/>
    </source>
</evidence>
<dbReference type="PANTHER" id="PTHR30346">
    <property type="entry name" value="TRANSCRIPTIONAL DUAL REGULATOR HCAR-RELATED"/>
    <property type="match status" value="1"/>
</dbReference>
<dbReference type="InterPro" id="IPR036390">
    <property type="entry name" value="WH_DNA-bd_sf"/>
</dbReference>
<keyword evidence="2" id="KW-0805">Transcription regulation</keyword>
<dbReference type="Proteomes" id="UP001501594">
    <property type="component" value="Unassembled WGS sequence"/>
</dbReference>
<dbReference type="Pfam" id="PF00126">
    <property type="entry name" value="HTH_1"/>
    <property type="match status" value="1"/>
</dbReference>
<keyword evidence="3" id="KW-0238">DNA-binding</keyword>
<evidence type="ECO:0000313" key="6">
    <source>
        <dbReference type="EMBL" id="GAA4264953.1"/>
    </source>
</evidence>
<accession>A0ABP8DY86</accession>
<name>A0ABP8DY86_9MICO</name>
<evidence type="ECO:0000256" key="4">
    <source>
        <dbReference type="ARBA" id="ARBA00023163"/>
    </source>
</evidence>
<comment type="similarity">
    <text evidence="1">Belongs to the LysR transcriptional regulatory family.</text>
</comment>
<dbReference type="InterPro" id="IPR036388">
    <property type="entry name" value="WH-like_DNA-bd_sf"/>
</dbReference>
<evidence type="ECO:0000313" key="7">
    <source>
        <dbReference type="Proteomes" id="UP001501594"/>
    </source>
</evidence>
<organism evidence="6 7">
    <name type="scientific">Frondihabitans peucedani</name>
    <dbReference type="NCBI Taxonomy" id="598626"/>
    <lineage>
        <taxon>Bacteria</taxon>
        <taxon>Bacillati</taxon>
        <taxon>Actinomycetota</taxon>
        <taxon>Actinomycetes</taxon>
        <taxon>Micrococcales</taxon>
        <taxon>Microbacteriaceae</taxon>
        <taxon>Frondihabitans</taxon>
    </lineage>
</organism>
<gene>
    <name evidence="6" type="ORF">GCM10022256_05650</name>
</gene>
<dbReference type="SUPFAM" id="SSF53850">
    <property type="entry name" value="Periplasmic binding protein-like II"/>
    <property type="match status" value="1"/>
</dbReference>
<dbReference type="PANTHER" id="PTHR30346:SF29">
    <property type="entry name" value="LYSR SUBSTRATE-BINDING"/>
    <property type="match status" value="1"/>
</dbReference>
<evidence type="ECO:0000256" key="1">
    <source>
        <dbReference type="ARBA" id="ARBA00009437"/>
    </source>
</evidence>
<proteinExistence type="inferred from homology"/>
<keyword evidence="7" id="KW-1185">Reference proteome</keyword>
<feature type="domain" description="HTH lysR-type" evidence="5">
    <location>
        <begin position="30"/>
        <end position="87"/>
    </location>
</feature>
<evidence type="ECO:0000259" key="5">
    <source>
        <dbReference type="PROSITE" id="PS50931"/>
    </source>
</evidence>
<evidence type="ECO:0000256" key="2">
    <source>
        <dbReference type="ARBA" id="ARBA00023015"/>
    </source>
</evidence>
<dbReference type="InterPro" id="IPR000847">
    <property type="entry name" value="LysR_HTH_N"/>
</dbReference>
<dbReference type="Pfam" id="PF03466">
    <property type="entry name" value="LysR_substrate"/>
    <property type="match status" value="1"/>
</dbReference>
<sequence length="347" mass="35786">MVEAARASHNSPFGMPGITGDYARAVPSDLDLLDLRVIRALADTGSVTAAAARLGYSQPAVTQRLRRAEAQLGQPLVLRSTRGVTLTEAGRRLAQHAVHVQAALDAARQELDELAGTTTGTLRLAGFPSASPTLVPALLSTLHDRQPGLTVSYVEVEPPEGLDLLRSGSIDLALTFSYPGDGRGQAPTSTATTPDVVVETPLYRDTMLAVAPAGSFAGSGAALATLSGARFIGGCPRCRGHLLAACRRAGFEPDIVLETDNALAVTGLVAAGLGVAVLPSLSLVSAGLPDGVESRPLDGDDDRVVHVAHASGAERVPAVRVAVEALASLDPARFGLRPLRPDVSTRG</sequence>
<dbReference type="Gene3D" id="3.40.190.10">
    <property type="entry name" value="Periplasmic binding protein-like II"/>
    <property type="match status" value="2"/>
</dbReference>
<dbReference type="Gene3D" id="1.10.10.10">
    <property type="entry name" value="Winged helix-like DNA-binding domain superfamily/Winged helix DNA-binding domain"/>
    <property type="match status" value="1"/>
</dbReference>
<comment type="caution">
    <text evidence="6">The sequence shown here is derived from an EMBL/GenBank/DDBJ whole genome shotgun (WGS) entry which is preliminary data.</text>
</comment>
<reference evidence="7" key="1">
    <citation type="journal article" date="2019" name="Int. J. Syst. Evol. Microbiol.">
        <title>The Global Catalogue of Microorganisms (GCM) 10K type strain sequencing project: providing services to taxonomists for standard genome sequencing and annotation.</title>
        <authorList>
            <consortium name="The Broad Institute Genomics Platform"/>
            <consortium name="The Broad Institute Genome Sequencing Center for Infectious Disease"/>
            <person name="Wu L."/>
            <person name="Ma J."/>
        </authorList>
    </citation>
    <scope>NUCLEOTIDE SEQUENCE [LARGE SCALE GENOMIC DNA]</scope>
    <source>
        <strain evidence="7">JCM 17442</strain>
    </source>
</reference>
<dbReference type="EMBL" id="BAABAU010000001">
    <property type="protein sequence ID" value="GAA4264953.1"/>
    <property type="molecule type" value="Genomic_DNA"/>
</dbReference>